<dbReference type="PROSITE" id="PS01047">
    <property type="entry name" value="HMA_1"/>
    <property type="match status" value="1"/>
</dbReference>
<feature type="transmembrane region" description="Helical" evidence="2">
    <location>
        <begin position="166"/>
        <end position="191"/>
    </location>
</feature>
<dbReference type="Proteomes" id="UP000184612">
    <property type="component" value="Unassembled WGS sequence"/>
</dbReference>
<evidence type="ECO:0000313" key="5">
    <source>
        <dbReference type="Proteomes" id="UP000184612"/>
    </source>
</evidence>
<dbReference type="Gene3D" id="3.30.70.100">
    <property type="match status" value="1"/>
</dbReference>
<gene>
    <name evidence="4" type="ORF">SAMN02745217_03153</name>
</gene>
<keyword evidence="2" id="KW-1133">Transmembrane helix</keyword>
<evidence type="ECO:0000313" key="4">
    <source>
        <dbReference type="EMBL" id="SHO51375.1"/>
    </source>
</evidence>
<dbReference type="GO" id="GO:0046872">
    <property type="term" value="F:metal ion binding"/>
    <property type="evidence" value="ECO:0007669"/>
    <property type="project" value="UniProtKB-KW"/>
</dbReference>
<accession>A0A1M7YFF7</accession>
<dbReference type="InterPro" id="IPR008972">
    <property type="entry name" value="Cupredoxin"/>
</dbReference>
<dbReference type="AlphaFoldDB" id="A0A1M7YFF7"/>
<proteinExistence type="predicted"/>
<feature type="transmembrane region" description="Helical" evidence="2">
    <location>
        <begin position="312"/>
        <end position="332"/>
    </location>
</feature>
<dbReference type="Pfam" id="PF00403">
    <property type="entry name" value="HMA"/>
    <property type="match status" value="1"/>
</dbReference>
<evidence type="ECO:0000259" key="3">
    <source>
        <dbReference type="PROSITE" id="PS50846"/>
    </source>
</evidence>
<keyword evidence="2" id="KW-0472">Membrane</keyword>
<dbReference type="InterPro" id="IPR006121">
    <property type="entry name" value="HMA_dom"/>
</dbReference>
<dbReference type="InterPro" id="IPR017969">
    <property type="entry name" value="Heavy-metal-associated_CS"/>
</dbReference>
<dbReference type="RefSeq" id="WP_073589806.1">
    <property type="nucleotide sequence ID" value="NZ_FRFD01000009.1"/>
</dbReference>
<sequence>MGAGTKTKKLRIGGMTCVSCQNKIEKKLRNTAGIEMAEVSYNAGTAVITYDTDIILLKNIAQIIESLDYKVLPENEGQESDLNRIIEILIIIASFYMILQHFGILNLLVPSKLADVNMGYGMLFVIGLVTSVHCVAMCGGINLSQCIPYGEGGDEKKSRFSAFRPAFLYNLGRVISYTAVGFIVGALGSVITFSNTLQGILKLIAGVFMVVMGINMLGIAPWLRKFNPRMPRIFASKVYKKKANSKSPLIVGLLNGLMPCGPLQAMQIYALSTGNPFAGAFSMFLFSLGTVPLMFGLGVFSAALGKKFAHRVMTAGAVLVVVLGLSMFSQGWSLSGFHLSVLSQNGGEAVKDGGSPVKIENGVQIVNSTLSSGRYPNIEVQAGTPVKWTIDAPKGSINGCNNRMLIREYGIEYSFKTGENVIEFTPTKTGKVQYTCWMGMIRGSINVVEAGDVKDTANAAGSGEDNSVPDDLEEEDLSAEPIPAGYAIPTDAVAIAKEIKNQNGDNVQQVTIELTDDGFKAAVMVVKSGLNAEWNIIDNSSDQEGIQLLVPYFQTQLQLEKGENPLYFIPTESFDFSTGDNAFYGYVKVVDSPGSVDVDAVKAEVQKFKTQIWPPETFQPAGSGASCH</sequence>
<reference evidence="4 5" key="1">
    <citation type="submission" date="2016-12" db="EMBL/GenBank/DDBJ databases">
        <authorList>
            <person name="Song W.-J."/>
            <person name="Kurnit D.M."/>
        </authorList>
    </citation>
    <scope>NUCLEOTIDE SEQUENCE [LARGE SCALE GENOMIC DNA]</scope>
    <source>
        <strain evidence="4 5">DSM 12503</strain>
    </source>
</reference>
<feature type="transmembrane region" description="Helical" evidence="2">
    <location>
        <begin position="88"/>
        <end position="109"/>
    </location>
</feature>
<dbReference type="PANTHER" id="PTHR42208">
    <property type="entry name" value="HEAVY METAL TRANSPORTER-RELATED"/>
    <property type="match status" value="1"/>
</dbReference>
<dbReference type="STRING" id="1121345.SAMN02745217_03153"/>
<dbReference type="Pfam" id="PF13386">
    <property type="entry name" value="DsbD_2"/>
    <property type="match status" value="1"/>
</dbReference>
<dbReference type="CDD" id="cd00371">
    <property type="entry name" value="HMA"/>
    <property type="match status" value="1"/>
</dbReference>
<feature type="transmembrane region" description="Helical" evidence="2">
    <location>
        <begin position="277"/>
        <end position="300"/>
    </location>
</feature>
<feature type="transmembrane region" description="Helical" evidence="2">
    <location>
        <begin position="121"/>
        <end position="145"/>
    </location>
</feature>
<dbReference type="SUPFAM" id="SSF55008">
    <property type="entry name" value="HMA, heavy metal-associated domain"/>
    <property type="match status" value="1"/>
</dbReference>
<keyword evidence="2" id="KW-0812">Transmembrane</keyword>
<feature type="domain" description="HMA" evidence="3">
    <location>
        <begin position="6"/>
        <end position="72"/>
    </location>
</feature>
<dbReference type="PANTHER" id="PTHR42208:SF1">
    <property type="entry name" value="HEAVY METAL TRANSPORTER"/>
    <property type="match status" value="1"/>
</dbReference>
<dbReference type="InterPro" id="IPR036163">
    <property type="entry name" value="HMA_dom_sf"/>
</dbReference>
<dbReference type="PROSITE" id="PS50846">
    <property type="entry name" value="HMA_2"/>
    <property type="match status" value="1"/>
</dbReference>
<feature type="transmembrane region" description="Helical" evidence="2">
    <location>
        <begin position="249"/>
        <end position="271"/>
    </location>
</feature>
<feature type="transmembrane region" description="Helical" evidence="2">
    <location>
        <begin position="203"/>
        <end position="223"/>
    </location>
</feature>
<name>A0A1M7YFF7_9FIRM</name>
<evidence type="ECO:0000256" key="1">
    <source>
        <dbReference type="ARBA" id="ARBA00022723"/>
    </source>
</evidence>
<organism evidence="4 5">
    <name type="scientific">Anaerocolumna xylanovorans DSM 12503</name>
    <dbReference type="NCBI Taxonomy" id="1121345"/>
    <lineage>
        <taxon>Bacteria</taxon>
        <taxon>Bacillati</taxon>
        <taxon>Bacillota</taxon>
        <taxon>Clostridia</taxon>
        <taxon>Lachnospirales</taxon>
        <taxon>Lachnospiraceae</taxon>
        <taxon>Anaerocolumna</taxon>
    </lineage>
</organism>
<protein>
    <submittedName>
        <fullName evidence="4">Sulfite exporter TauE/SafE</fullName>
    </submittedName>
</protein>
<dbReference type="FunFam" id="3.30.70.100:FF:000001">
    <property type="entry name" value="ATPase copper transporting beta"/>
    <property type="match status" value="1"/>
</dbReference>
<dbReference type="InterPro" id="IPR039447">
    <property type="entry name" value="UreH-like_TM_dom"/>
</dbReference>
<dbReference type="OrthoDB" id="9800141at2"/>
<evidence type="ECO:0000256" key="2">
    <source>
        <dbReference type="SAM" id="Phobius"/>
    </source>
</evidence>
<dbReference type="Gene3D" id="2.60.40.420">
    <property type="entry name" value="Cupredoxins - blue copper proteins"/>
    <property type="match status" value="2"/>
</dbReference>
<keyword evidence="1" id="KW-0479">Metal-binding</keyword>
<dbReference type="EMBL" id="FRFD01000009">
    <property type="protein sequence ID" value="SHO51375.1"/>
    <property type="molecule type" value="Genomic_DNA"/>
</dbReference>
<keyword evidence="5" id="KW-1185">Reference proteome</keyword>